<comment type="caution">
    <text evidence="4">The sequence shown here is derived from an EMBL/GenBank/DDBJ whole genome shotgun (WGS) entry which is preliminary data.</text>
</comment>
<dbReference type="AlphaFoldDB" id="A0A9D1DDW1"/>
<dbReference type="Gene3D" id="3.40.50.1820">
    <property type="entry name" value="alpha/beta hydrolase"/>
    <property type="match status" value="1"/>
</dbReference>
<dbReference type="Proteomes" id="UP000824242">
    <property type="component" value="Unassembled WGS sequence"/>
</dbReference>
<organism evidence="4 5">
    <name type="scientific">Candidatus Caccousia avicola</name>
    <dbReference type="NCBI Taxonomy" id="2840721"/>
    <lineage>
        <taxon>Bacteria</taxon>
        <taxon>Bacillati</taxon>
        <taxon>Bacillota</taxon>
        <taxon>Clostridia</taxon>
        <taxon>Eubacteriales</taxon>
        <taxon>Oscillospiraceae</taxon>
        <taxon>Oscillospiraceae incertae sedis</taxon>
        <taxon>Candidatus Caccousia</taxon>
    </lineage>
</organism>
<name>A0A9D1DDW1_9FIRM</name>
<protein>
    <submittedName>
        <fullName evidence="4">Alpha/beta fold hydrolase</fullName>
    </submittedName>
</protein>
<accession>A0A9D1DDW1</accession>
<dbReference type="Pfam" id="PF12697">
    <property type="entry name" value="Abhydrolase_6"/>
    <property type="match status" value="1"/>
</dbReference>
<dbReference type="SUPFAM" id="SSF53474">
    <property type="entry name" value="alpha/beta-Hydrolases"/>
    <property type="match status" value="1"/>
</dbReference>
<sequence>MSLLIDNPLCRPFWIDGSREHGILLIHGFTATPGTMNPLGRALAEKTGYTVAAPLLPGHGRTPEDMAKTRWHDWLRGAQHAFDKLSRQCKDVSVVGLSMGGALTLLLAETRPVRRAVPIAAALSVYNEKIIFANALWPVWRFFTEPEKEHEVMPDFLYEYNDTYDKTPVHCLADLNRLMRLARQGLPRIHCPIMNVRAGKDRTIHPRSTGWIMTEVSSRKKVLLELPRSPHVCTLGPERELLFEETAKFLMER</sequence>
<reference evidence="4" key="2">
    <citation type="journal article" date="2021" name="PeerJ">
        <title>Extensive microbial diversity within the chicken gut microbiome revealed by metagenomics and culture.</title>
        <authorList>
            <person name="Gilroy R."/>
            <person name="Ravi A."/>
            <person name="Getino M."/>
            <person name="Pursley I."/>
            <person name="Horton D.L."/>
            <person name="Alikhan N.F."/>
            <person name="Baker D."/>
            <person name="Gharbi K."/>
            <person name="Hall N."/>
            <person name="Watson M."/>
            <person name="Adriaenssens E.M."/>
            <person name="Foster-Nyarko E."/>
            <person name="Jarju S."/>
            <person name="Secka A."/>
            <person name="Antonio M."/>
            <person name="Oren A."/>
            <person name="Chaudhuri R.R."/>
            <person name="La Ragione R."/>
            <person name="Hildebrand F."/>
            <person name="Pallen M.J."/>
        </authorList>
    </citation>
    <scope>NUCLEOTIDE SEQUENCE</scope>
    <source>
        <strain evidence="4">ChiSxjej1B13-7958</strain>
    </source>
</reference>
<proteinExistence type="predicted"/>
<dbReference type="InterPro" id="IPR012354">
    <property type="entry name" value="Esterase_lipase"/>
</dbReference>
<evidence type="ECO:0000313" key="4">
    <source>
        <dbReference type="EMBL" id="HIR46562.1"/>
    </source>
</evidence>
<evidence type="ECO:0000256" key="2">
    <source>
        <dbReference type="PIRSR" id="PIRSR017388-2"/>
    </source>
</evidence>
<dbReference type="InterPro" id="IPR000073">
    <property type="entry name" value="AB_hydrolase_1"/>
</dbReference>
<feature type="binding site" evidence="2">
    <location>
        <position position="29"/>
    </location>
    <ligand>
        <name>substrate</name>
    </ligand>
</feature>
<feature type="domain" description="AB hydrolase-1" evidence="3">
    <location>
        <begin position="23"/>
        <end position="235"/>
    </location>
</feature>
<keyword evidence="4" id="KW-0378">Hydrolase</keyword>
<evidence type="ECO:0000259" key="3">
    <source>
        <dbReference type="Pfam" id="PF12697"/>
    </source>
</evidence>
<feature type="binding site" evidence="2">
    <location>
        <position position="99"/>
    </location>
    <ligand>
        <name>substrate</name>
    </ligand>
</feature>
<dbReference type="PANTHER" id="PTHR11614">
    <property type="entry name" value="PHOSPHOLIPASE-RELATED"/>
    <property type="match status" value="1"/>
</dbReference>
<feature type="active site" description="Nucleophile" evidence="1">
    <location>
        <position position="98"/>
    </location>
</feature>
<gene>
    <name evidence="4" type="ORF">IAB89_02725</name>
</gene>
<evidence type="ECO:0000313" key="5">
    <source>
        <dbReference type="Proteomes" id="UP000824242"/>
    </source>
</evidence>
<dbReference type="EMBL" id="DVGZ01000028">
    <property type="protein sequence ID" value="HIR46562.1"/>
    <property type="molecule type" value="Genomic_DNA"/>
</dbReference>
<dbReference type="InterPro" id="IPR029058">
    <property type="entry name" value="AB_hydrolase_fold"/>
</dbReference>
<feature type="active site" description="Charge relay system" evidence="1">
    <location>
        <position position="201"/>
    </location>
</feature>
<dbReference type="InterPro" id="IPR051044">
    <property type="entry name" value="MAG_DAG_Lipase"/>
</dbReference>
<dbReference type="GO" id="GO:0052689">
    <property type="term" value="F:carboxylic ester hydrolase activity"/>
    <property type="evidence" value="ECO:0007669"/>
    <property type="project" value="InterPro"/>
</dbReference>
<dbReference type="PIRSF" id="PIRSF017388">
    <property type="entry name" value="Esterase_lipase"/>
    <property type="match status" value="1"/>
</dbReference>
<feature type="active site" description="Charge relay system" evidence="1">
    <location>
        <position position="231"/>
    </location>
</feature>
<reference evidence="4" key="1">
    <citation type="submission" date="2020-10" db="EMBL/GenBank/DDBJ databases">
        <authorList>
            <person name="Gilroy R."/>
        </authorList>
    </citation>
    <scope>NUCLEOTIDE SEQUENCE</scope>
    <source>
        <strain evidence="4">ChiSxjej1B13-7958</strain>
    </source>
</reference>
<evidence type="ECO:0000256" key="1">
    <source>
        <dbReference type="PIRSR" id="PIRSR017388-1"/>
    </source>
</evidence>